<evidence type="ECO:0000256" key="1">
    <source>
        <dbReference type="SAM" id="SignalP"/>
    </source>
</evidence>
<gene>
    <name evidence="2" type="ORF">ACFQGD_09240</name>
</gene>
<dbReference type="RefSeq" id="WP_345403297.1">
    <property type="nucleotide sequence ID" value="NZ_BAABLA010000114.1"/>
</dbReference>
<feature type="chain" id="PRO_5047226105" evidence="1">
    <location>
        <begin position="27"/>
        <end position="476"/>
    </location>
</feature>
<comment type="caution">
    <text evidence="2">The sequence shown here is derived from an EMBL/GenBank/DDBJ whole genome shotgun (WGS) entry which is preliminary data.</text>
</comment>
<reference evidence="3" key="1">
    <citation type="journal article" date="2019" name="Int. J. Syst. Evol. Microbiol.">
        <title>The Global Catalogue of Microorganisms (GCM) 10K type strain sequencing project: providing services to taxonomists for standard genome sequencing and annotation.</title>
        <authorList>
            <consortium name="The Broad Institute Genomics Platform"/>
            <consortium name="The Broad Institute Genome Sequencing Center for Infectious Disease"/>
            <person name="Wu L."/>
            <person name="Ma J."/>
        </authorList>
    </citation>
    <scope>NUCLEOTIDE SEQUENCE [LARGE SCALE GENOMIC DNA]</scope>
    <source>
        <strain evidence="3">KCTC 32255</strain>
    </source>
</reference>
<feature type="signal peptide" evidence="1">
    <location>
        <begin position="1"/>
        <end position="26"/>
    </location>
</feature>
<keyword evidence="3" id="KW-1185">Reference proteome</keyword>
<evidence type="ECO:0000313" key="3">
    <source>
        <dbReference type="Proteomes" id="UP001596337"/>
    </source>
</evidence>
<protein>
    <submittedName>
        <fullName evidence="2">LVIVD repeat-containing protein</fullName>
    </submittedName>
</protein>
<name>A0ABW2BXV6_9PSEU</name>
<evidence type="ECO:0000313" key="2">
    <source>
        <dbReference type="EMBL" id="MFC6867334.1"/>
    </source>
</evidence>
<dbReference type="Proteomes" id="UP001596337">
    <property type="component" value="Unassembled WGS sequence"/>
</dbReference>
<proteinExistence type="predicted"/>
<dbReference type="EMBL" id="JBHSXX010000001">
    <property type="protein sequence ID" value="MFC6867334.1"/>
    <property type="molecule type" value="Genomic_DNA"/>
</dbReference>
<sequence>MHLSPRRLLVTLAAAALLVTPGVALAHPDEDHDDTPGEPGSYTERVSTQNMHALGHSEHPAQFFGVPAAERTISSDIAFWGDLAIHGNYDGFRVVDIAEPGDPQLISHPKCNGDQGDIVVWNDIVVRSWNSPAPAGRFCMGEPVPVGFEGVHVFDIGDPANPQLIGEVEFSEAGAATRGTADGCGSHTQTVAPDLANNRIIIYSNNSSGGGRAICDTINVLEVPLDDPASASHIGYVPLVGGSLGSNNGCHDAAVILGDVQKLACASGHAANVFSIGGSDGGTLENPQFLYNVEESDEAGNKVGVGGRWHSAAFTWDGEVLALGWEPGGGAGAECEADDPDIKKSMFFYDANTGEKLGQWTLPRPQTETENCTIHNYNIVPMRDGSYIVTGGHYQAGSWVVDFSDPANAQTIAFSDPSPIEPQNLGGAWSTYWYNNFVYESEIQTGLNVFRVSDKRTGGAMKLGHLNPQTQEFSLP</sequence>
<dbReference type="SUPFAM" id="SSF50969">
    <property type="entry name" value="YVTN repeat-like/Quinoprotein amine dehydrogenase"/>
    <property type="match status" value="1"/>
</dbReference>
<organism evidence="2 3">
    <name type="scientific">Haloechinothrix salitolerans</name>
    <dbReference type="NCBI Taxonomy" id="926830"/>
    <lineage>
        <taxon>Bacteria</taxon>
        <taxon>Bacillati</taxon>
        <taxon>Actinomycetota</taxon>
        <taxon>Actinomycetes</taxon>
        <taxon>Pseudonocardiales</taxon>
        <taxon>Pseudonocardiaceae</taxon>
        <taxon>Haloechinothrix</taxon>
    </lineage>
</organism>
<accession>A0ABW2BXV6</accession>
<keyword evidence="1" id="KW-0732">Signal</keyword>
<dbReference type="InterPro" id="IPR011044">
    <property type="entry name" value="Quino_amine_DH_bsu"/>
</dbReference>